<proteinExistence type="predicted"/>
<evidence type="ECO:0000313" key="1">
    <source>
        <dbReference type="EMBL" id="KAJ9602534.1"/>
    </source>
</evidence>
<dbReference type="Pfam" id="PF26163">
    <property type="entry name" value="mS26"/>
    <property type="match status" value="1"/>
</dbReference>
<name>A0AA38WWQ3_9EURO</name>
<dbReference type="CDD" id="cd23703">
    <property type="entry name" value="mS26_PET12"/>
    <property type="match status" value="1"/>
</dbReference>
<dbReference type="InterPro" id="IPR058940">
    <property type="entry name" value="mS26_fungi"/>
</dbReference>
<dbReference type="Proteomes" id="UP001172673">
    <property type="component" value="Unassembled WGS sequence"/>
</dbReference>
<keyword evidence="2" id="KW-1185">Reference proteome</keyword>
<sequence>METLSGSICRACRHKLLKPSTTRTFSTSSSRLYIPPESPAYIDVPRPLQQVRDIKPRAKGILPLPRELFPARRPDKPSTRYLENVTRDPLPKNVPSEDSLTETGRYKRRMAELRKTHLRSGLKELHARKTSIDSSIAARSAAKQRERARLLTQPEREDARLTNVSIPSAMRPQKIHVLSPEEQQEIYSARLAAHQANLAAKHEDRLDKLHTLYMNARNFITTKEQLTAAIDKAFEKNTSIWDTGMPETVLEMIQRGQDKNAVHGRGGVTLAGDLAERAAKDQERMKKIAERLSGGKL</sequence>
<protein>
    <submittedName>
        <fullName evidence="1">Uncharacterized protein</fullName>
    </submittedName>
</protein>
<dbReference type="EMBL" id="JAPDRK010000026">
    <property type="protein sequence ID" value="KAJ9602534.1"/>
    <property type="molecule type" value="Genomic_DNA"/>
</dbReference>
<organism evidence="1 2">
    <name type="scientific">Cladophialophora chaetospira</name>
    <dbReference type="NCBI Taxonomy" id="386627"/>
    <lineage>
        <taxon>Eukaryota</taxon>
        <taxon>Fungi</taxon>
        <taxon>Dikarya</taxon>
        <taxon>Ascomycota</taxon>
        <taxon>Pezizomycotina</taxon>
        <taxon>Eurotiomycetes</taxon>
        <taxon>Chaetothyriomycetidae</taxon>
        <taxon>Chaetothyriales</taxon>
        <taxon>Herpotrichiellaceae</taxon>
        <taxon>Cladophialophora</taxon>
    </lineage>
</organism>
<comment type="caution">
    <text evidence="1">The sequence shown here is derived from an EMBL/GenBank/DDBJ whole genome shotgun (WGS) entry which is preliminary data.</text>
</comment>
<reference evidence="1" key="1">
    <citation type="submission" date="2022-10" db="EMBL/GenBank/DDBJ databases">
        <title>Culturing micro-colonial fungi from biological soil crusts in the Mojave desert and describing Neophaeococcomyces mojavensis, and introducing the new genera and species Taxawa tesnikishii.</title>
        <authorList>
            <person name="Kurbessoian T."/>
            <person name="Stajich J.E."/>
        </authorList>
    </citation>
    <scope>NUCLEOTIDE SEQUENCE</scope>
    <source>
        <strain evidence="1">TK_41</strain>
    </source>
</reference>
<gene>
    <name evidence="1" type="ORF">H2200_013077</name>
</gene>
<evidence type="ECO:0000313" key="2">
    <source>
        <dbReference type="Proteomes" id="UP001172673"/>
    </source>
</evidence>
<dbReference type="AlphaFoldDB" id="A0AA38WWQ3"/>
<accession>A0AA38WWQ3</accession>